<sequence length="535" mass="58107">MAAIRLTRTHRILVGVVVAGAVVIAGIGFAGSYAAVRTLALHKGFGWFANVFPIGVDAGIVVLLSLDLLLTWLRIPFPLLRQTAWLLTAATIAFNGAAAWPDPLGVGMHAIIPVLFVVSVEAARHAIGRVADITADKHMESVRITRWVLAPVPTFRLWRRMKLWELRSYEEVIRREQDRLVYRARLRARFGVAWRRKAPIEAIMPLRLAKYGVPLSETADAGLAAAGIEVTPPVRQLDLAPATSAEPAQVPAVEQAVEQAAQPPQQDQEQPAAALTAAEPARPHPQLPQLPQMPQTPRPMPPLQQQPPLTQEQFAAQRQLYESYGAVPPEPWPHDSPWFAAQQQAQQYQQQAQAQQLMAPVGPYQERPLGYGALNGVNGNGNGNGVNGSGADGDAVNAAPLNGNGVPGPRQQPQHQPAQPQPQEPYAPQPAPAVPVVPVPVAAAVPAPEPEPEADFETYPVGGLELPEDVSPADAYFAAYRNYVQEHGTLPNTRQLARFLPTVYKGTPPEERQLVSAIRDLRYRYTSEANAESIP</sequence>
<feature type="compositionally biased region" description="Low complexity" evidence="1">
    <location>
        <begin position="340"/>
        <end position="351"/>
    </location>
</feature>
<feature type="compositionally biased region" description="Low complexity" evidence="1">
    <location>
        <begin position="245"/>
        <end position="280"/>
    </location>
</feature>
<dbReference type="Pfam" id="PF10935">
    <property type="entry name" value="DUF2637"/>
    <property type="match status" value="1"/>
</dbReference>
<feature type="transmembrane region" description="Helical" evidence="2">
    <location>
        <begin position="84"/>
        <end position="100"/>
    </location>
</feature>
<feature type="compositionally biased region" description="Pro residues" evidence="1">
    <location>
        <begin position="419"/>
        <end position="433"/>
    </location>
</feature>
<dbReference type="PANTHER" id="PTHR23242:SF9">
    <property type="entry name" value="TRANSCRIPTION FACTOR HOXA13"/>
    <property type="match status" value="1"/>
</dbReference>
<evidence type="ECO:0000256" key="2">
    <source>
        <dbReference type="SAM" id="Phobius"/>
    </source>
</evidence>
<organism evidence="3 4">
    <name type="scientific">Actinacidiphila polyblastidii</name>
    <dbReference type="NCBI Taxonomy" id="3110430"/>
    <lineage>
        <taxon>Bacteria</taxon>
        <taxon>Bacillati</taxon>
        <taxon>Actinomycetota</taxon>
        <taxon>Actinomycetes</taxon>
        <taxon>Kitasatosporales</taxon>
        <taxon>Streptomycetaceae</taxon>
        <taxon>Actinacidiphila</taxon>
    </lineage>
</organism>
<gene>
    <name evidence="3" type="ORF">V2S66_08400</name>
</gene>
<feature type="compositionally biased region" description="Pro residues" evidence="1">
    <location>
        <begin position="294"/>
        <end position="305"/>
    </location>
</feature>
<dbReference type="PANTHER" id="PTHR23242">
    <property type="entry name" value="TRANSCRIPTION FACTOR HOXA13"/>
    <property type="match status" value="1"/>
</dbReference>
<feature type="region of interest" description="Disordered" evidence="1">
    <location>
        <begin position="383"/>
        <end position="433"/>
    </location>
</feature>
<feature type="compositionally biased region" description="Low complexity" evidence="1">
    <location>
        <begin position="407"/>
        <end position="418"/>
    </location>
</feature>
<evidence type="ECO:0000313" key="3">
    <source>
        <dbReference type="EMBL" id="MEE4541988.1"/>
    </source>
</evidence>
<feature type="transmembrane region" description="Helical" evidence="2">
    <location>
        <begin position="47"/>
        <end position="72"/>
    </location>
</feature>
<evidence type="ECO:0000313" key="4">
    <source>
        <dbReference type="Proteomes" id="UP001344658"/>
    </source>
</evidence>
<keyword evidence="2" id="KW-0472">Membrane</keyword>
<evidence type="ECO:0000256" key="1">
    <source>
        <dbReference type="SAM" id="MobiDB-lite"/>
    </source>
</evidence>
<dbReference type="Proteomes" id="UP001344658">
    <property type="component" value="Unassembled WGS sequence"/>
</dbReference>
<keyword evidence="2" id="KW-1133">Transmembrane helix</keyword>
<accession>A0ABU7P841</accession>
<comment type="caution">
    <text evidence="3">The sequence shown here is derived from an EMBL/GenBank/DDBJ whole genome shotgun (WGS) entry which is preliminary data.</text>
</comment>
<feature type="region of interest" description="Disordered" evidence="1">
    <location>
        <begin position="325"/>
        <end position="351"/>
    </location>
</feature>
<reference evidence="3 4" key="1">
    <citation type="submission" date="2023-12" db="EMBL/GenBank/DDBJ databases">
        <title>Streptomyces sp. V4-01.</title>
        <authorList>
            <person name="Somphong A."/>
            <person name="Phongsopitanun W."/>
        </authorList>
    </citation>
    <scope>NUCLEOTIDE SEQUENCE [LARGE SCALE GENOMIC DNA]</scope>
    <source>
        <strain evidence="3 4">V4-01</strain>
    </source>
</reference>
<proteinExistence type="predicted"/>
<protein>
    <submittedName>
        <fullName evidence="3">DUF2637 domain-containing protein</fullName>
    </submittedName>
</protein>
<name>A0ABU7P841_9ACTN</name>
<feature type="region of interest" description="Disordered" evidence="1">
    <location>
        <begin position="241"/>
        <end position="310"/>
    </location>
</feature>
<dbReference type="InterPro" id="IPR021235">
    <property type="entry name" value="DUF2637"/>
</dbReference>
<keyword evidence="2" id="KW-0812">Transmembrane</keyword>
<keyword evidence="4" id="KW-1185">Reference proteome</keyword>
<dbReference type="RefSeq" id="WP_330793903.1">
    <property type="nucleotide sequence ID" value="NZ_JAZEWV010000004.1"/>
</dbReference>
<feature type="transmembrane region" description="Helical" evidence="2">
    <location>
        <begin position="12"/>
        <end position="35"/>
    </location>
</feature>
<dbReference type="EMBL" id="JAZEWV010000004">
    <property type="protein sequence ID" value="MEE4541988.1"/>
    <property type="molecule type" value="Genomic_DNA"/>
</dbReference>